<reference evidence="1 2" key="1">
    <citation type="journal article" date="2019" name="Nat. Ecol. Evol.">
        <title>Megaphylogeny resolves global patterns of mushroom evolution.</title>
        <authorList>
            <person name="Varga T."/>
            <person name="Krizsan K."/>
            <person name="Foldi C."/>
            <person name="Dima B."/>
            <person name="Sanchez-Garcia M."/>
            <person name="Sanchez-Ramirez S."/>
            <person name="Szollosi G.J."/>
            <person name="Szarkandi J.G."/>
            <person name="Papp V."/>
            <person name="Albert L."/>
            <person name="Andreopoulos W."/>
            <person name="Angelini C."/>
            <person name="Antonin V."/>
            <person name="Barry K.W."/>
            <person name="Bougher N.L."/>
            <person name="Buchanan P."/>
            <person name="Buyck B."/>
            <person name="Bense V."/>
            <person name="Catcheside P."/>
            <person name="Chovatia M."/>
            <person name="Cooper J."/>
            <person name="Damon W."/>
            <person name="Desjardin D."/>
            <person name="Finy P."/>
            <person name="Geml J."/>
            <person name="Haridas S."/>
            <person name="Hughes K."/>
            <person name="Justo A."/>
            <person name="Karasinski D."/>
            <person name="Kautmanova I."/>
            <person name="Kiss B."/>
            <person name="Kocsube S."/>
            <person name="Kotiranta H."/>
            <person name="LaButti K.M."/>
            <person name="Lechner B.E."/>
            <person name="Liimatainen K."/>
            <person name="Lipzen A."/>
            <person name="Lukacs Z."/>
            <person name="Mihaltcheva S."/>
            <person name="Morgado L.N."/>
            <person name="Niskanen T."/>
            <person name="Noordeloos M.E."/>
            <person name="Ohm R.A."/>
            <person name="Ortiz-Santana B."/>
            <person name="Ovrebo C."/>
            <person name="Racz N."/>
            <person name="Riley R."/>
            <person name="Savchenko A."/>
            <person name="Shiryaev A."/>
            <person name="Soop K."/>
            <person name="Spirin V."/>
            <person name="Szebenyi C."/>
            <person name="Tomsovsky M."/>
            <person name="Tulloss R.E."/>
            <person name="Uehling J."/>
            <person name="Grigoriev I.V."/>
            <person name="Vagvolgyi C."/>
            <person name="Papp T."/>
            <person name="Martin F.M."/>
            <person name="Miettinen O."/>
            <person name="Hibbett D.S."/>
            <person name="Nagy L.G."/>
        </authorList>
    </citation>
    <scope>NUCLEOTIDE SEQUENCE [LARGE SCALE GENOMIC DNA]</scope>
    <source>
        <strain evidence="1 2">NL-1719</strain>
    </source>
</reference>
<protein>
    <submittedName>
        <fullName evidence="1">Uncharacterized protein</fullName>
    </submittedName>
</protein>
<name>A0ACD3A7Z6_9AGAR</name>
<proteinExistence type="predicted"/>
<sequence length="59" mass="6384">ETDIPHRTTMTAIIQQKAVEVQGLLALKLVSLPGRISLTMDGWSSSVMAAYIGVTAHYI</sequence>
<feature type="non-terminal residue" evidence="1">
    <location>
        <position position="1"/>
    </location>
</feature>
<organism evidence="1 2">
    <name type="scientific">Pluteus cervinus</name>
    <dbReference type="NCBI Taxonomy" id="181527"/>
    <lineage>
        <taxon>Eukaryota</taxon>
        <taxon>Fungi</taxon>
        <taxon>Dikarya</taxon>
        <taxon>Basidiomycota</taxon>
        <taxon>Agaricomycotina</taxon>
        <taxon>Agaricomycetes</taxon>
        <taxon>Agaricomycetidae</taxon>
        <taxon>Agaricales</taxon>
        <taxon>Pluteineae</taxon>
        <taxon>Pluteaceae</taxon>
        <taxon>Pluteus</taxon>
    </lineage>
</organism>
<evidence type="ECO:0000313" key="1">
    <source>
        <dbReference type="EMBL" id="TFK61761.1"/>
    </source>
</evidence>
<gene>
    <name evidence="1" type="ORF">BDN72DRAFT_732858</name>
</gene>
<dbReference type="Proteomes" id="UP000308600">
    <property type="component" value="Unassembled WGS sequence"/>
</dbReference>
<evidence type="ECO:0000313" key="2">
    <source>
        <dbReference type="Proteomes" id="UP000308600"/>
    </source>
</evidence>
<feature type="non-terminal residue" evidence="1">
    <location>
        <position position="59"/>
    </location>
</feature>
<accession>A0ACD3A7Z6</accession>
<keyword evidence="2" id="KW-1185">Reference proteome</keyword>
<dbReference type="EMBL" id="ML208630">
    <property type="protein sequence ID" value="TFK61761.1"/>
    <property type="molecule type" value="Genomic_DNA"/>
</dbReference>